<evidence type="ECO:0000313" key="3">
    <source>
        <dbReference type="Proteomes" id="UP000031501"/>
    </source>
</evidence>
<dbReference type="Proteomes" id="UP000031501">
    <property type="component" value="Chromosome"/>
</dbReference>
<dbReference type="OrthoDB" id="3695526at2"/>
<dbReference type="KEGG" id="splu:LK06_000785"/>
<keyword evidence="3" id="KW-1185">Reference proteome</keyword>
<sequence length="236" mass="23510">MQFRAGSTGGRALVAAALVTVLGGCGHSAGGDGKKPAGASPTATATAQSTGVEDTAAASGGTLGAAGSACRLPVTFDVAAGWKAEAIDAGAGLSKASKGSDGGANGDLAEALLHQGPVTASCEVDAKPAGNIGFLRVWTGKTGKADAGSVLREFVAAEDNVTQAKYHSFKTGGGLSAVEVTYLYKSKLLDETKKECAFAVTTPNGPVVLHLGGMDTEEHDAMLPAYELAKQTLKVS</sequence>
<evidence type="ECO:0000313" key="2">
    <source>
        <dbReference type="EMBL" id="ASN28138.1"/>
    </source>
</evidence>
<dbReference type="Pfam" id="PF18966">
    <property type="entry name" value="Lipoprotein_23"/>
    <property type="match status" value="1"/>
</dbReference>
<proteinExistence type="predicted"/>
<feature type="region of interest" description="Disordered" evidence="1">
    <location>
        <begin position="30"/>
        <end position="51"/>
    </location>
</feature>
<protein>
    <submittedName>
        <fullName evidence="2">Uncharacterized protein</fullName>
    </submittedName>
</protein>
<gene>
    <name evidence="2" type="ORF">LK07_01870</name>
</gene>
<dbReference type="AlphaFoldDB" id="A0A221P803"/>
<dbReference type="PROSITE" id="PS51257">
    <property type="entry name" value="PROKAR_LIPOPROTEIN"/>
    <property type="match status" value="1"/>
</dbReference>
<name>A0A221P803_9ACTN</name>
<evidence type="ECO:0000256" key="1">
    <source>
        <dbReference type="SAM" id="MobiDB-lite"/>
    </source>
</evidence>
<dbReference type="InterPro" id="IPR044058">
    <property type="entry name" value="Lipoprotein_23"/>
</dbReference>
<reference evidence="2 3" key="1">
    <citation type="submission" date="2017-07" db="EMBL/GenBank/DDBJ databases">
        <title>Genome sequence of Streptomyces pluripotens MUSC 137T.</title>
        <authorList>
            <person name="Ser H.-L."/>
            <person name="Lee L.-H."/>
        </authorList>
    </citation>
    <scope>NUCLEOTIDE SEQUENCE [LARGE SCALE GENOMIC DNA]</scope>
    <source>
        <strain evidence="2 3">MUSC 137</strain>
    </source>
</reference>
<dbReference type="EMBL" id="CP022433">
    <property type="protein sequence ID" value="ASN28138.1"/>
    <property type="molecule type" value="Genomic_DNA"/>
</dbReference>
<organism evidence="2 3">
    <name type="scientific">Streptomyces pluripotens</name>
    <dbReference type="NCBI Taxonomy" id="1355015"/>
    <lineage>
        <taxon>Bacteria</taxon>
        <taxon>Bacillati</taxon>
        <taxon>Actinomycetota</taxon>
        <taxon>Actinomycetes</taxon>
        <taxon>Kitasatosporales</taxon>
        <taxon>Streptomycetaceae</taxon>
        <taxon>Streptomyces</taxon>
    </lineage>
</organism>
<feature type="compositionally biased region" description="Low complexity" evidence="1">
    <location>
        <begin position="36"/>
        <end position="51"/>
    </location>
</feature>
<accession>A0A221P803</accession>